<dbReference type="Gene3D" id="3.30.450.20">
    <property type="entry name" value="PAS domain"/>
    <property type="match status" value="1"/>
</dbReference>
<dbReference type="NCBIfam" id="TIGR00254">
    <property type="entry name" value="GGDEF"/>
    <property type="match status" value="1"/>
</dbReference>
<evidence type="ECO:0000259" key="2">
    <source>
        <dbReference type="PROSITE" id="PS50112"/>
    </source>
</evidence>
<dbReference type="PROSITE" id="PS50112">
    <property type="entry name" value="PAS"/>
    <property type="match status" value="1"/>
</dbReference>
<dbReference type="GO" id="GO:0003824">
    <property type="term" value="F:catalytic activity"/>
    <property type="evidence" value="ECO:0007669"/>
    <property type="project" value="UniProtKB-ARBA"/>
</dbReference>
<keyword evidence="1" id="KW-1133">Transmembrane helix</keyword>
<keyword evidence="1" id="KW-0472">Membrane</keyword>
<dbReference type="SMART" id="SM00091">
    <property type="entry name" value="PAS"/>
    <property type="match status" value="1"/>
</dbReference>
<dbReference type="CDD" id="cd00130">
    <property type="entry name" value="PAS"/>
    <property type="match status" value="1"/>
</dbReference>
<dbReference type="SMART" id="SM00267">
    <property type="entry name" value="GGDEF"/>
    <property type="match status" value="1"/>
</dbReference>
<dbReference type="OrthoDB" id="9813903at2"/>
<comment type="caution">
    <text evidence="4">The sequence shown here is derived from an EMBL/GenBank/DDBJ whole genome shotgun (WGS) entry which is preliminary data.</text>
</comment>
<dbReference type="InterPro" id="IPR043128">
    <property type="entry name" value="Rev_trsase/Diguanyl_cyclase"/>
</dbReference>
<feature type="transmembrane region" description="Helical" evidence="1">
    <location>
        <begin position="122"/>
        <end position="139"/>
    </location>
</feature>
<feature type="transmembrane region" description="Helical" evidence="1">
    <location>
        <begin position="32"/>
        <end position="50"/>
    </location>
</feature>
<organism evidence="4 5">
    <name type="scientific">Noviherbaspirillum sedimenti</name>
    <dbReference type="NCBI Taxonomy" id="2320865"/>
    <lineage>
        <taxon>Bacteria</taxon>
        <taxon>Pseudomonadati</taxon>
        <taxon>Pseudomonadota</taxon>
        <taxon>Betaproteobacteria</taxon>
        <taxon>Burkholderiales</taxon>
        <taxon>Oxalobacteraceae</taxon>
        <taxon>Noviherbaspirillum</taxon>
    </lineage>
</organism>
<protein>
    <submittedName>
        <fullName evidence="4">Sensor domain-containing diguanylate cyclase</fullName>
    </submittedName>
</protein>
<feature type="transmembrane region" description="Helical" evidence="1">
    <location>
        <begin position="96"/>
        <end position="115"/>
    </location>
</feature>
<feature type="transmembrane region" description="Helical" evidence="1">
    <location>
        <begin position="7"/>
        <end position="26"/>
    </location>
</feature>
<feature type="domain" description="GGDEF" evidence="3">
    <location>
        <begin position="360"/>
        <end position="490"/>
    </location>
</feature>
<evidence type="ECO:0000256" key="1">
    <source>
        <dbReference type="SAM" id="Phobius"/>
    </source>
</evidence>
<gene>
    <name evidence="4" type="ORF">D3878_21985</name>
</gene>
<dbReference type="InterPro" id="IPR029787">
    <property type="entry name" value="Nucleotide_cyclase"/>
</dbReference>
<dbReference type="SUPFAM" id="SSF55073">
    <property type="entry name" value="Nucleotide cyclase"/>
    <property type="match status" value="1"/>
</dbReference>
<proteinExistence type="predicted"/>
<dbReference type="SUPFAM" id="SSF55785">
    <property type="entry name" value="PYP-like sensor domain (PAS domain)"/>
    <property type="match status" value="1"/>
</dbReference>
<dbReference type="PROSITE" id="PS50887">
    <property type="entry name" value="GGDEF"/>
    <property type="match status" value="1"/>
</dbReference>
<sequence length="490" mass="54174">MLYTNSPIGLFFTLVIGAILILVQRTQIAPSVLFSWYCSLLLITILRALAARQFARTNPNFASMHRWHNIFLIGTACAGAVWGATAIFLFPADSMAHQLFVAFVLAGMSAGAVSVFSPRLEVCLAFLLPALLPLALNYLGHGSYLQVGMGLMTLLFLTGMLLSALNFHRSIRASLHLRFDKRELEAEVAQRRVAEEQLFIEKDRLQTTLSAIGEGVAMADVNGRIEYLNPAAEALCGYPFHEALNRPANEVFDILDIEENQRTGTAMEESIRTTDKITKRGVLYCKAIRHVIEEVATPLYDRHSKIVGAVSVIRDITEAQQMTERLAYAADHDALTGLPNRNLLKDRAKQAIARAQRKHENFALLFLDLDRFKAVNDDLGHAAGDALLVNVAKRLAECVREEDTIARLGGDEFVVLLNGPTQESHAMAVANKIRESVGKPYQLGDRSASVTVSIGFSLYPANGGDVETLLEHADHAMYRAKRHGRDQVYM</sequence>
<dbReference type="NCBIfam" id="TIGR00229">
    <property type="entry name" value="sensory_box"/>
    <property type="match status" value="1"/>
</dbReference>
<evidence type="ECO:0000313" key="5">
    <source>
        <dbReference type="Proteomes" id="UP000266327"/>
    </source>
</evidence>
<dbReference type="CDD" id="cd01949">
    <property type="entry name" value="GGDEF"/>
    <property type="match status" value="1"/>
</dbReference>
<dbReference type="InterPro" id="IPR013656">
    <property type="entry name" value="PAS_4"/>
</dbReference>
<evidence type="ECO:0000313" key="4">
    <source>
        <dbReference type="EMBL" id="RJG04600.1"/>
    </source>
</evidence>
<feature type="transmembrane region" description="Helical" evidence="1">
    <location>
        <begin position="145"/>
        <end position="167"/>
    </location>
</feature>
<keyword evidence="1" id="KW-0812">Transmembrane</keyword>
<reference evidence="5" key="1">
    <citation type="submission" date="2018-09" db="EMBL/GenBank/DDBJ databases">
        <authorList>
            <person name="Zhu H."/>
        </authorList>
    </citation>
    <scope>NUCLEOTIDE SEQUENCE [LARGE SCALE GENOMIC DNA]</scope>
    <source>
        <strain evidence="5">K1S02-23</strain>
    </source>
</reference>
<dbReference type="InterPro" id="IPR000014">
    <property type="entry name" value="PAS"/>
</dbReference>
<evidence type="ECO:0000259" key="3">
    <source>
        <dbReference type="PROSITE" id="PS50887"/>
    </source>
</evidence>
<feature type="transmembrane region" description="Helical" evidence="1">
    <location>
        <begin position="70"/>
        <end position="90"/>
    </location>
</feature>
<name>A0A3A3GUE8_9BURK</name>
<accession>A0A3A3GUE8</accession>
<dbReference type="FunFam" id="3.30.70.270:FF:000001">
    <property type="entry name" value="Diguanylate cyclase domain protein"/>
    <property type="match status" value="1"/>
</dbReference>
<dbReference type="PANTHER" id="PTHR44757:SF4">
    <property type="entry name" value="DIGUANYLATE CYCLASE DGCE-RELATED"/>
    <property type="match status" value="1"/>
</dbReference>
<dbReference type="PANTHER" id="PTHR44757">
    <property type="entry name" value="DIGUANYLATE CYCLASE DGCP"/>
    <property type="match status" value="1"/>
</dbReference>
<dbReference type="InterPro" id="IPR052155">
    <property type="entry name" value="Biofilm_reg_signaling"/>
</dbReference>
<dbReference type="InterPro" id="IPR000160">
    <property type="entry name" value="GGDEF_dom"/>
</dbReference>
<dbReference type="Pfam" id="PF00990">
    <property type="entry name" value="GGDEF"/>
    <property type="match status" value="1"/>
</dbReference>
<dbReference type="Gene3D" id="3.30.70.270">
    <property type="match status" value="1"/>
</dbReference>
<dbReference type="EMBL" id="QYUQ01000002">
    <property type="protein sequence ID" value="RJG04600.1"/>
    <property type="molecule type" value="Genomic_DNA"/>
</dbReference>
<feature type="domain" description="PAS" evidence="2">
    <location>
        <begin position="201"/>
        <end position="274"/>
    </location>
</feature>
<dbReference type="Pfam" id="PF08448">
    <property type="entry name" value="PAS_4"/>
    <property type="match status" value="1"/>
</dbReference>
<keyword evidence="5" id="KW-1185">Reference proteome</keyword>
<dbReference type="Proteomes" id="UP000266327">
    <property type="component" value="Unassembled WGS sequence"/>
</dbReference>
<dbReference type="AlphaFoldDB" id="A0A3A3GUE8"/>
<dbReference type="InterPro" id="IPR035965">
    <property type="entry name" value="PAS-like_dom_sf"/>
</dbReference>